<comment type="caution">
    <text evidence="4">The sequence shown here is derived from an EMBL/GenBank/DDBJ whole genome shotgun (WGS) entry which is preliminary data.</text>
</comment>
<dbReference type="InterPro" id="IPR058625">
    <property type="entry name" value="MdtA-like_BSH"/>
</dbReference>
<comment type="similarity">
    <text evidence="1">Belongs to the membrane fusion protein (MFP) (TC 8.A.1) family.</text>
</comment>
<evidence type="ECO:0000313" key="5">
    <source>
        <dbReference type="Proteomes" id="UP001166251"/>
    </source>
</evidence>
<protein>
    <submittedName>
        <fullName evidence="4">Efflux RND transporter periplasmic adaptor subunit</fullName>
    </submittedName>
</protein>
<dbReference type="InterPro" id="IPR006143">
    <property type="entry name" value="RND_pump_MFP"/>
</dbReference>
<keyword evidence="5" id="KW-1185">Reference proteome</keyword>
<name>A0ABS7EE10_9GAMM</name>
<dbReference type="Gene3D" id="2.40.30.170">
    <property type="match status" value="1"/>
</dbReference>
<proteinExistence type="inferred from homology"/>
<dbReference type="EMBL" id="JAHZSS010000002">
    <property type="protein sequence ID" value="MBW8189922.1"/>
    <property type="molecule type" value="Genomic_DNA"/>
</dbReference>
<dbReference type="Pfam" id="PF25954">
    <property type="entry name" value="Beta-barrel_RND_2"/>
    <property type="match status" value="1"/>
</dbReference>
<dbReference type="PANTHER" id="PTHR30469:SF11">
    <property type="entry name" value="BLL4320 PROTEIN"/>
    <property type="match status" value="1"/>
</dbReference>
<dbReference type="RefSeq" id="WP_220102602.1">
    <property type="nucleotide sequence ID" value="NZ_JAHZSS010000002.1"/>
</dbReference>
<reference evidence="4" key="1">
    <citation type="submission" date="2021-07" db="EMBL/GenBank/DDBJ databases">
        <title>Neiella marina sp. nov., isolated from the intestinal content of sea cucumber Apostichopus japonicus.</title>
        <authorList>
            <person name="Bai X."/>
        </authorList>
    </citation>
    <scope>NUCLEOTIDE SEQUENCE</scope>
    <source>
        <strain evidence="4">126</strain>
    </source>
</reference>
<dbReference type="Proteomes" id="UP001166251">
    <property type="component" value="Unassembled WGS sequence"/>
</dbReference>
<dbReference type="Gene3D" id="1.10.287.470">
    <property type="entry name" value="Helix hairpin bin"/>
    <property type="match status" value="1"/>
</dbReference>
<dbReference type="Gene3D" id="2.40.50.100">
    <property type="match status" value="1"/>
</dbReference>
<accession>A0ABS7EE10</accession>
<evidence type="ECO:0000259" key="3">
    <source>
        <dbReference type="Pfam" id="PF25954"/>
    </source>
</evidence>
<dbReference type="SUPFAM" id="SSF111369">
    <property type="entry name" value="HlyD-like secretion proteins"/>
    <property type="match status" value="1"/>
</dbReference>
<evidence type="ECO:0000259" key="2">
    <source>
        <dbReference type="Pfam" id="PF25917"/>
    </source>
</evidence>
<gene>
    <name evidence="4" type="ORF">K0504_02645</name>
</gene>
<feature type="domain" description="Multidrug resistance protein MdtA-like barrel-sandwich hybrid" evidence="2">
    <location>
        <begin position="70"/>
        <end position="189"/>
    </location>
</feature>
<feature type="domain" description="CusB-like beta-barrel" evidence="3">
    <location>
        <begin position="204"/>
        <end position="272"/>
    </location>
</feature>
<evidence type="ECO:0000256" key="1">
    <source>
        <dbReference type="ARBA" id="ARBA00009477"/>
    </source>
</evidence>
<dbReference type="NCBIfam" id="TIGR01730">
    <property type="entry name" value="RND_mfp"/>
    <property type="match status" value="1"/>
</dbReference>
<sequence>MKKWYAWMLLLVVVLLGSVIGFNFFKAHMISQYMANRPPPSFPVTIMTVAPQDYVPRISAFGFIEPYRGVTLASEENGKVNSINFESGQQVKQDQTLVQLDLDVEQANLEAALGRMPATERQKDRMIKLFKQGSVSEGEKDSAVAEFLSLRAEIASLNASIDRRTIEAPFDGVVGLRNVFLGQYLQSGDDIVRLEDISTMRIRFTIAQTDLSRVHVGQIIEVGVDSSHETFQGQITAIEPPVNYQSGIVQVQADIPNEHGNLRSGMFARVAIILPTLTERILLPQSAINFTLYGESVFVVQRGQDEQGNEQLSVRQTTVKVVERHGDVALIASGLKPGDEVVVTGQVRLSNGSLVRLVESNALQMPAQLPRL</sequence>
<dbReference type="Gene3D" id="2.40.420.20">
    <property type="match status" value="1"/>
</dbReference>
<evidence type="ECO:0000313" key="4">
    <source>
        <dbReference type="EMBL" id="MBW8189922.1"/>
    </source>
</evidence>
<dbReference type="Pfam" id="PF25917">
    <property type="entry name" value="BSH_RND"/>
    <property type="match status" value="1"/>
</dbReference>
<dbReference type="InterPro" id="IPR058792">
    <property type="entry name" value="Beta-barrel_RND_2"/>
</dbReference>
<dbReference type="PANTHER" id="PTHR30469">
    <property type="entry name" value="MULTIDRUG RESISTANCE PROTEIN MDTA"/>
    <property type="match status" value="1"/>
</dbReference>
<organism evidence="4 5">
    <name type="scientific">Neiella holothuriorum</name>
    <dbReference type="NCBI Taxonomy" id="2870530"/>
    <lineage>
        <taxon>Bacteria</taxon>
        <taxon>Pseudomonadati</taxon>
        <taxon>Pseudomonadota</taxon>
        <taxon>Gammaproteobacteria</taxon>
        <taxon>Alteromonadales</taxon>
        <taxon>Echinimonadaceae</taxon>
        <taxon>Neiella</taxon>
    </lineage>
</organism>